<proteinExistence type="predicted"/>
<feature type="region of interest" description="Disordered" evidence="1">
    <location>
        <begin position="1"/>
        <end position="25"/>
    </location>
</feature>
<organism evidence="2 3">
    <name type="scientific">Aspergillus lentulus</name>
    <dbReference type="NCBI Taxonomy" id="293939"/>
    <lineage>
        <taxon>Eukaryota</taxon>
        <taxon>Fungi</taxon>
        <taxon>Dikarya</taxon>
        <taxon>Ascomycota</taxon>
        <taxon>Pezizomycotina</taxon>
        <taxon>Eurotiomycetes</taxon>
        <taxon>Eurotiomycetidae</taxon>
        <taxon>Eurotiales</taxon>
        <taxon>Aspergillaceae</taxon>
        <taxon>Aspergillus</taxon>
        <taxon>Aspergillus subgen. Fumigati</taxon>
    </lineage>
</organism>
<evidence type="ECO:0000313" key="2">
    <source>
        <dbReference type="EMBL" id="KAF4202824.1"/>
    </source>
</evidence>
<dbReference type="Proteomes" id="UP000649114">
    <property type="component" value="Unassembled WGS sequence"/>
</dbReference>
<reference evidence="2" key="1">
    <citation type="journal article" date="2020" name="bioRxiv">
        <title>Genomic and phenotypic heterogeneity of clinical isolates of the human pathogens Aspergillus fumigatus, Aspergillus lentulus and Aspergillus fumigatiaffinis.</title>
        <authorList>
            <person name="dos Santos R.A.C."/>
            <person name="Steenwyk J.L."/>
            <person name="Rivero-Menendez O."/>
            <person name="Mead M.E."/>
            <person name="Silva L.P."/>
            <person name="Bastos R.W."/>
            <person name="Alastruey-Izquierdo A."/>
            <person name="Goldman G.H."/>
            <person name="Rokas A."/>
        </authorList>
    </citation>
    <scope>NUCLEOTIDE SEQUENCE</scope>
    <source>
        <strain evidence="2">CNM-CM8927</strain>
    </source>
</reference>
<accession>A0AAN5YKL7</accession>
<sequence>MHSGGDSEAVVNDGREVSARREEWNSTTGWKTKYVLGPDADKLPSMTTIDTGDGDWSVGSEVIVNGQPYIVRAFERIEQE</sequence>
<protein>
    <submittedName>
        <fullName evidence="2">Uncharacterized protein</fullName>
    </submittedName>
</protein>
<evidence type="ECO:0000256" key="1">
    <source>
        <dbReference type="SAM" id="MobiDB-lite"/>
    </source>
</evidence>
<name>A0AAN5YKL7_ASPLE</name>
<gene>
    <name evidence="2" type="ORF">CNMCM8927_009493</name>
</gene>
<comment type="caution">
    <text evidence="2">The sequence shown here is derived from an EMBL/GenBank/DDBJ whole genome shotgun (WGS) entry which is preliminary data.</text>
</comment>
<dbReference type="EMBL" id="JAAAPU010000094">
    <property type="protein sequence ID" value="KAF4202824.1"/>
    <property type="molecule type" value="Genomic_DNA"/>
</dbReference>
<dbReference type="AlphaFoldDB" id="A0AAN5YKL7"/>
<dbReference type="CDD" id="cd11693">
    <property type="entry name" value="HRI1_C_like"/>
    <property type="match status" value="1"/>
</dbReference>
<reference evidence="2" key="2">
    <citation type="submission" date="2020-04" db="EMBL/GenBank/DDBJ databases">
        <authorList>
            <person name="Santos R.A.C."/>
            <person name="Steenwyk J.L."/>
            <person name="Rivero-Menendez O."/>
            <person name="Mead M.E."/>
            <person name="Silva L.P."/>
            <person name="Bastos R.W."/>
            <person name="Alastruey-Izquierdo A."/>
            <person name="Goldman G.H."/>
            <person name="Rokas A."/>
        </authorList>
    </citation>
    <scope>NUCLEOTIDE SEQUENCE</scope>
    <source>
        <strain evidence="2">CNM-CM8927</strain>
    </source>
</reference>
<feature type="compositionally biased region" description="Basic and acidic residues" evidence="1">
    <location>
        <begin position="13"/>
        <end position="24"/>
    </location>
</feature>
<evidence type="ECO:0000313" key="3">
    <source>
        <dbReference type="Proteomes" id="UP000649114"/>
    </source>
</evidence>